<sequence length="87" mass="9584">MRREKAQTLGAGRLSGQRGAGEANGSHTCYSGDREHRYSWGFGCGNRSECNHRRVWCSSWQSADELDRDQLQRRNAPTPAGACAGVT</sequence>
<dbReference type="OrthoDB" id="9789567at2"/>
<proteinExistence type="predicted"/>
<evidence type="ECO:0000256" key="5">
    <source>
        <dbReference type="SAM" id="MobiDB-lite"/>
    </source>
</evidence>
<gene>
    <name evidence="7" type="ORF">DPM33_35305</name>
</gene>
<protein>
    <recommendedName>
        <fullName evidence="6">VPS37 C-terminal domain-containing protein</fullName>
    </recommendedName>
</protein>
<dbReference type="Proteomes" id="UP000251558">
    <property type="component" value="Unassembled WGS sequence"/>
</dbReference>
<evidence type="ECO:0000256" key="4">
    <source>
        <dbReference type="ARBA" id="ARBA00022927"/>
    </source>
</evidence>
<evidence type="ECO:0000256" key="2">
    <source>
        <dbReference type="ARBA" id="ARBA00022448"/>
    </source>
</evidence>
<evidence type="ECO:0000259" key="6">
    <source>
        <dbReference type="PROSITE" id="PS51314"/>
    </source>
</evidence>
<feature type="region of interest" description="Disordered" evidence="5">
    <location>
        <begin position="1"/>
        <end position="27"/>
    </location>
</feature>
<dbReference type="RefSeq" id="WP_112102183.1">
    <property type="nucleotide sequence ID" value="NZ_QMBP01000042.1"/>
</dbReference>
<keyword evidence="4" id="KW-0653">Protein transport</keyword>
<keyword evidence="2" id="KW-0813">Transport</keyword>
<accession>A0A330H192</accession>
<evidence type="ECO:0000313" key="7">
    <source>
        <dbReference type="EMBL" id="RAZ82140.1"/>
    </source>
</evidence>
<comment type="caution">
    <text evidence="7">The sequence shown here is derived from an EMBL/GenBank/DDBJ whole genome shotgun (WGS) entry which is preliminary data.</text>
</comment>
<dbReference type="InterPro" id="IPR009851">
    <property type="entry name" value="Mod_r"/>
</dbReference>
<evidence type="ECO:0000256" key="3">
    <source>
        <dbReference type="ARBA" id="ARBA00022753"/>
    </source>
</evidence>
<evidence type="ECO:0000313" key="8">
    <source>
        <dbReference type="Proteomes" id="UP000251558"/>
    </source>
</evidence>
<comment type="subcellular location">
    <subcellularLocation>
        <location evidence="1">Endosome</location>
    </subcellularLocation>
</comment>
<dbReference type="GO" id="GO:0015031">
    <property type="term" value="P:protein transport"/>
    <property type="evidence" value="ECO:0007669"/>
    <property type="project" value="UniProtKB-KW"/>
</dbReference>
<dbReference type="AlphaFoldDB" id="A0A330H192"/>
<dbReference type="GO" id="GO:0098588">
    <property type="term" value="C:bounding membrane of organelle"/>
    <property type="evidence" value="ECO:0007669"/>
    <property type="project" value="UniProtKB-ARBA"/>
</dbReference>
<organism evidence="7 8">
    <name type="scientific">Mesorhizobium hawassense</name>
    <dbReference type="NCBI Taxonomy" id="1209954"/>
    <lineage>
        <taxon>Bacteria</taxon>
        <taxon>Pseudomonadati</taxon>
        <taxon>Pseudomonadota</taxon>
        <taxon>Alphaproteobacteria</taxon>
        <taxon>Hyphomicrobiales</taxon>
        <taxon>Phyllobacteriaceae</taxon>
        <taxon>Mesorhizobium</taxon>
    </lineage>
</organism>
<evidence type="ECO:0000256" key="1">
    <source>
        <dbReference type="ARBA" id="ARBA00004177"/>
    </source>
</evidence>
<reference evidence="7 8" key="2">
    <citation type="submission" date="2018-07" db="EMBL/GenBank/DDBJ databases">
        <title>Diversity of Mesorhizobium strains in Brazil.</title>
        <authorList>
            <person name="Helene L.C.F."/>
            <person name="Dall'Agnol R."/>
            <person name="Delamuta J.R.M."/>
            <person name="Hungria M."/>
        </authorList>
    </citation>
    <scope>NUCLEOTIDE SEQUENCE [LARGE SCALE GENOMIC DNA]</scope>
    <source>
        <strain evidence="7 8">AC99b</strain>
    </source>
</reference>
<dbReference type="EMBL" id="QMBP01000042">
    <property type="protein sequence ID" value="RAZ82140.1"/>
    <property type="molecule type" value="Genomic_DNA"/>
</dbReference>
<reference evidence="8" key="1">
    <citation type="submission" date="2018-06" db="EMBL/GenBank/DDBJ databases">
        <authorList>
            <person name="Helene L.C."/>
            <person name="Dall'Agnol R."/>
            <person name="Delamuta J.R."/>
            <person name="Hungria M."/>
        </authorList>
    </citation>
    <scope>NUCLEOTIDE SEQUENCE [LARGE SCALE GENOMIC DNA]</scope>
    <source>
        <strain evidence="8">AC99b</strain>
    </source>
</reference>
<keyword evidence="8" id="KW-1185">Reference proteome</keyword>
<keyword evidence="3" id="KW-0967">Endosome</keyword>
<dbReference type="GO" id="GO:0030659">
    <property type="term" value="C:cytoplasmic vesicle membrane"/>
    <property type="evidence" value="ECO:0007669"/>
    <property type="project" value="UniProtKB-ARBA"/>
</dbReference>
<dbReference type="GO" id="GO:0098796">
    <property type="term" value="C:membrane protein complex"/>
    <property type="evidence" value="ECO:0007669"/>
    <property type="project" value="UniProtKB-ARBA"/>
</dbReference>
<name>A0A330H192_9HYPH</name>
<dbReference type="PROSITE" id="PS51314">
    <property type="entry name" value="VPS37_C"/>
    <property type="match status" value="1"/>
</dbReference>
<feature type="domain" description="VPS37 C-terminal" evidence="6">
    <location>
        <begin position="1"/>
        <end position="23"/>
    </location>
</feature>